<feature type="region of interest" description="Disordered" evidence="8">
    <location>
        <begin position="373"/>
        <end position="398"/>
    </location>
</feature>
<dbReference type="AlphaFoldDB" id="A0A1D8TV44"/>
<accession>A0A1D8TV44</accession>
<evidence type="ECO:0000313" key="12">
    <source>
        <dbReference type="EMBL" id="AOX01336.1"/>
    </source>
</evidence>
<evidence type="ECO:0000256" key="6">
    <source>
        <dbReference type="ARBA" id="ARBA00023125"/>
    </source>
</evidence>
<dbReference type="PANTHER" id="PTHR30405:SF25">
    <property type="entry name" value="RNA-GUIDED DNA ENDONUCLEASE INSQ-RELATED"/>
    <property type="match status" value="1"/>
</dbReference>
<dbReference type="STRING" id="1458985.BJP34_19535"/>
<dbReference type="NCBIfam" id="NF040570">
    <property type="entry name" value="guided_TnpB"/>
    <property type="match status" value="1"/>
</dbReference>
<feature type="domain" description="Transposase putative helix-turn-helix" evidence="11">
    <location>
        <begin position="1"/>
        <end position="45"/>
    </location>
</feature>
<dbReference type="InterPro" id="IPR051399">
    <property type="entry name" value="RNA-guided_DNA_endo/Transpos"/>
</dbReference>
<evidence type="ECO:0000256" key="5">
    <source>
        <dbReference type="ARBA" id="ARBA00022833"/>
    </source>
</evidence>
<dbReference type="Pfam" id="PF01385">
    <property type="entry name" value="OrfB_IS605"/>
    <property type="match status" value="1"/>
</dbReference>
<keyword evidence="7" id="KW-0233">DNA recombination</keyword>
<evidence type="ECO:0000259" key="11">
    <source>
        <dbReference type="Pfam" id="PF12323"/>
    </source>
</evidence>
<feature type="compositionally biased region" description="Basic residues" evidence="8">
    <location>
        <begin position="380"/>
        <end position="398"/>
    </location>
</feature>
<protein>
    <submittedName>
        <fullName evidence="12">Transposase</fullName>
    </submittedName>
</protein>
<evidence type="ECO:0000313" key="13">
    <source>
        <dbReference type="Proteomes" id="UP000177870"/>
    </source>
</evidence>
<evidence type="ECO:0000256" key="4">
    <source>
        <dbReference type="ARBA" id="ARBA00022723"/>
    </source>
</evidence>
<evidence type="ECO:0000259" key="9">
    <source>
        <dbReference type="Pfam" id="PF01385"/>
    </source>
</evidence>
<dbReference type="NCBIfam" id="TIGR01766">
    <property type="entry name" value="IS200/IS605 family accessory protein TnpB-like domain"/>
    <property type="match status" value="1"/>
</dbReference>
<evidence type="ECO:0000256" key="8">
    <source>
        <dbReference type="SAM" id="MobiDB-lite"/>
    </source>
</evidence>
<dbReference type="EMBL" id="CP017599">
    <property type="protein sequence ID" value="AOX01336.1"/>
    <property type="molecule type" value="Genomic_DNA"/>
</dbReference>
<feature type="domain" description="Cas12f1-like TNB" evidence="10">
    <location>
        <begin position="291"/>
        <end position="358"/>
    </location>
</feature>
<dbReference type="Pfam" id="PF12323">
    <property type="entry name" value="HTH_OrfB_IS605"/>
    <property type="match status" value="1"/>
</dbReference>
<comment type="similarity">
    <text evidence="1">In the C-terminal section; belongs to the transposase 35 family.</text>
</comment>
<dbReference type="InterPro" id="IPR001959">
    <property type="entry name" value="Transposase"/>
</dbReference>
<keyword evidence="5" id="KW-0862">Zinc</keyword>
<dbReference type="RefSeq" id="WP_070393778.1">
    <property type="nucleotide sequence ID" value="NZ_CP017599.1"/>
</dbReference>
<dbReference type="GO" id="GO:0032196">
    <property type="term" value="P:transposition"/>
    <property type="evidence" value="ECO:0007669"/>
    <property type="project" value="UniProtKB-KW"/>
</dbReference>
<keyword evidence="6" id="KW-0238">DNA-binding</keyword>
<feature type="domain" description="Probable transposase IS891/IS1136/IS1341" evidence="9">
    <location>
        <begin position="171"/>
        <end position="279"/>
    </location>
</feature>
<evidence type="ECO:0000256" key="3">
    <source>
        <dbReference type="ARBA" id="ARBA00022578"/>
    </source>
</evidence>
<keyword evidence="4" id="KW-0479">Metal-binding</keyword>
<dbReference type="GO" id="GO:0046872">
    <property type="term" value="F:metal ion binding"/>
    <property type="evidence" value="ECO:0007669"/>
    <property type="project" value="UniProtKB-KW"/>
</dbReference>
<comment type="similarity">
    <text evidence="2">In the N-terminal section; belongs to the transposase 2 family.</text>
</comment>
<dbReference type="InterPro" id="IPR010095">
    <property type="entry name" value="Cas12f1-like_TNB"/>
</dbReference>
<organism evidence="12 13">
    <name type="scientific">Moorena producens PAL-8-15-08-1</name>
    <dbReference type="NCBI Taxonomy" id="1458985"/>
    <lineage>
        <taxon>Bacteria</taxon>
        <taxon>Bacillati</taxon>
        <taxon>Cyanobacteriota</taxon>
        <taxon>Cyanophyceae</taxon>
        <taxon>Coleofasciculales</taxon>
        <taxon>Coleofasciculaceae</taxon>
        <taxon>Moorena</taxon>
    </lineage>
</organism>
<evidence type="ECO:0000256" key="7">
    <source>
        <dbReference type="ARBA" id="ARBA00023172"/>
    </source>
</evidence>
<name>A0A1D8TV44_9CYAN</name>
<dbReference type="InterPro" id="IPR021027">
    <property type="entry name" value="Transposase_put_HTH"/>
</dbReference>
<dbReference type="Proteomes" id="UP000177870">
    <property type="component" value="Chromosome"/>
</dbReference>
<evidence type="ECO:0000256" key="2">
    <source>
        <dbReference type="ARBA" id="ARBA00011044"/>
    </source>
</evidence>
<dbReference type="GO" id="GO:0006310">
    <property type="term" value="P:DNA recombination"/>
    <property type="evidence" value="ECO:0007669"/>
    <property type="project" value="UniProtKB-KW"/>
</dbReference>
<dbReference type="GO" id="GO:0003677">
    <property type="term" value="F:DNA binding"/>
    <property type="evidence" value="ECO:0007669"/>
    <property type="project" value="UniProtKB-KW"/>
</dbReference>
<gene>
    <name evidence="12" type="ORF">BJP34_19535</name>
</gene>
<dbReference type="PANTHER" id="PTHR30405">
    <property type="entry name" value="TRANSPOSASE"/>
    <property type="match status" value="1"/>
</dbReference>
<evidence type="ECO:0000256" key="1">
    <source>
        <dbReference type="ARBA" id="ARBA00008761"/>
    </source>
</evidence>
<sequence>MVEKAYRYRFYPTPEQETMLRRTLGCVRLVYNKALDARTSGWYKRSRRISYKETSLMLTEWKKQDDLFFLNDVSSVPLQQGLRHLQTAFTNFFAGRAKYPNFKKKRNGGSAEFTKSAFKWKDGQVYLAKCKEPLRIRWSRQLPANCTPSIVTVSLDSSERWQISIRFDDHRDLSLPTTDKQVGLDLGVTSLITTSDGDKIANPKHFKKLKKKLAKYQKALSRKQKGSNNRYKARLKVARVHAQIKDARRDFTHKLTTQLVRENQLIAFEDLAVKNLVKNHKLAQVISEANWAEIIRQIKYKSQWYNREAISIDKWFPSSKLCSVCLNRVESLPLNIREWDCLSCNAHHDRDINASINILAAGLAVSVCGATVRPEESKSRKAGAKNSPKGRRKQKPKS</sequence>
<reference evidence="13" key="1">
    <citation type="submission" date="2016-10" db="EMBL/GenBank/DDBJ databases">
        <title>Comparative genomics uncovers the prolific and rare metabolic potential of the cyanobacterial genus Moorea.</title>
        <authorList>
            <person name="Leao T."/>
            <person name="Castelao G."/>
            <person name="Korobeynikov A."/>
            <person name="Monroe E.A."/>
            <person name="Podell S."/>
            <person name="Glukhov E."/>
            <person name="Allen E."/>
            <person name="Gerwick W.H."/>
            <person name="Gerwick L."/>
        </authorList>
    </citation>
    <scope>NUCLEOTIDE SEQUENCE [LARGE SCALE GENOMIC DNA]</scope>
    <source>
        <strain evidence="13">PAL-8-15-08-1</strain>
    </source>
</reference>
<dbReference type="OrthoDB" id="443538at2"/>
<dbReference type="KEGG" id="mpro:BJP34_19535"/>
<dbReference type="Pfam" id="PF07282">
    <property type="entry name" value="Cas12f1-like_TNB"/>
    <property type="match status" value="1"/>
</dbReference>
<keyword evidence="3" id="KW-0815">Transposition</keyword>
<proteinExistence type="inferred from homology"/>
<evidence type="ECO:0000259" key="10">
    <source>
        <dbReference type="Pfam" id="PF07282"/>
    </source>
</evidence>